<dbReference type="EMBL" id="CP110615">
    <property type="protein sequence ID" value="UZJ26077.1"/>
    <property type="molecule type" value="Genomic_DNA"/>
</dbReference>
<reference evidence="1" key="1">
    <citation type="submission" date="2022-10" db="EMBL/GenBank/DDBJ databases">
        <title>Rhodococcus sp.75.</title>
        <authorList>
            <person name="Sun M."/>
        </authorList>
    </citation>
    <scope>NUCLEOTIDE SEQUENCE</scope>
    <source>
        <strain evidence="1">75</strain>
    </source>
</reference>
<dbReference type="Proteomes" id="UP001164965">
    <property type="component" value="Chromosome"/>
</dbReference>
<gene>
    <name evidence="1" type="ORF">RHODO2019_06500</name>
</gene>
<keyword evidence="2" id="KW-1185">Reference proteome</keyword>
<sequence>MAEARALVGGEQVEADELHLADGWLVAAGGGRRRANDLVVDHSHEGKAGAWGRQALGPVSAALVDILCREEGRGEQVHVSLTPAGHVDIAQGRSIVWHRRAN</sequence>
<name>A0ABY6P353_9NOCA</name>
<evidence type="ECO:0000313" key="1">
    <source>
        <dbReference type="EMBL" id="UZJ26077.1"/>
    </source>
</evidence>
<accession>A0ABY6P353</accession>
<protein>
    <submittedName>
        <fullName evidence="1">Uncharacterized protein</fullName>
    </submittedName>
</protein>
<evidence type="ECO:0000313" key="2">
    <source>
        <dbReference type="Proteomes" id="UP001164965"/>
    </source>
</evidence>
<organism evidence="1 2">
    <name type="scientific">Rhodococcus antarcticus</name>
    <dbReference type="NCBI Taxonomy" id="2987751"/>
    <lineage>
        <taxon>Bacteria</taxon>
        <taxon>Bacillati</taxon>
        <taxon>Actinomycetota</taxon>
        <taxon>Actinomycetes</taxon>
        <taxon>Mycobacteriales</taxon>
        <taxon>Nocardiaceae</taxon>
        <taxon>Rhodococcus</taxon>
    </lineage>
</organism>
<proteinExistence type="predicted"/>